<keyword evidence="1" id="KW-1133">Transmembrane helix</keyword>
<name>X7ZVT2_MYCXE</name>
<sequence length="43" mass="4834">MITDVSRRCGFQVVMVMFQVVMVMVVYRTVFVSVESAHGVTPP</sequence>
<gene>
    <name evidence="2" type="ORF">I553_5614</name>
</gene>
<reference evidence="2" key="1">
    <citation type="submission" date="2014-01" db="EMBL/GenBank/DDBJ databases">
        <authorList>
            <person name="Brown-Elliot B."/>
            <person name="Wallace R."/>
            <person name="Lenaerts A."/>
            <person name="Ordway D."/>
            <person name="DeGroote M.A."/>
            <person name="Parker T."/>
            <person name="Sizemore C."/>
            <person name="Tallon L.J."/>
            <person name="Sadzewicz L.K."/>
            <person name="Sengamalay N."/>
            <person name="Fraser C.M."/>
            <person name="Hine E."/>
            <person name="Shefchek K.A."/>
            <person name="Das S.P."/>
            <person name="Tettelin H."/>
        </authorList>
    </citation>
    <scope>NUCLEOTIDE SEQUENCE [LARGE SCALE GENOMIC DNA]</scope>
    <source>
        <strain evidence="2">4042</strain>
    </source>
</reference>
<comment type="caution">
    <text evidence="2">The sequence shown here is derived from an EMBL/GenBank/DDBJ whole genome shotgun (WGS) entry which is preliminary data.</text>
</comment>
<keyword evidence="1" id="KW-0812">Transmembrane</keyword>
<organism evidence="2">
    <name type="scientific">Mycobacterium xenopi 4042</name>
    <dbReference type="NCBI Taxonomy" id="1299334"/>
    <lineage>
        <taxon>Bacteria</taxon>
        <taxon>Bacillati</taxon>
        <taxon>Actinomycetota</taxon>
        <taxon>Actinomycetes</taxon>
        <taxon>Mycobacteriales</taxon>
        <taxon>Mycobacteriaceae</taxon>
        <taxon>Mycobacterium</taxon>
    </lineage>
</organism>
<dbReference type="AlphaFoldDB" id="X7ZVT2"/>
<proteinExistence type="predicted"/>
<keyword evidence="1" id="KW-0472">Membrane</keyword>
<evidence type="ECO:0000313" key="2">
    <source>
        <dbReference type="EMBL" id="EUA23146.1"/>
    </source>
</evidence>
<dbReference type="EMBL" id="JAOB01000069">
    <property type="protein sequence ID" value="EUA23146.1"/>
    <property type="molecule type" value="Genomic_DNA"/>
</dbReference>
<feature type="transmembrane region" description="Helical" evidence="1">
    <location>
        <begin position="12"/>
        <end position="34"/>
    </location>
</feature>
<accession>X7ZVT2</accession>
<evidence type="ECO:0000256" key="1">
    <source>
        <dbReference type="SAM" id="Phobius"/>
    </source>
</evidence>
<protein>
    <submittedName>
        <fullName evidence="2">Uncharacterized protein</fullName>
    </submittedName>
</protein>